<proteinExistence type="predicted"/>
<accession>A0A069RKH7</accession>
<evidence type="ECO:0000313" key="2">
    <source>
        <dbReference type="Proteomes" id="UP000027946"/>
    </source>
</evidence>
<dbReference type="RefSeq" id="WP_038261094.1">
    <property type="nucleotide sequence ID" value="NZ_FSRH01000001.1"/>
</dbReference>
<organism evidence="1 2">
    <name type="scientific">Peptoclostridium litorale DSM 5388</name>
    <dbReference type="NCBI Taxonomy" id="1121324"/>
    <lineage>
        <taxon>Bacteria</taxon>
        <taxon>Bacillati</taxon>
        <taxon>Bacillota</taxon>
        <taxon>Clostridia</taxon>
        <taxon>Peptostreptococcales</taxon>
        <taxon>Peptoclostridiaceae</taxon>
        <taxon>Peptoclostridium</taxon>
    </lineage>
</organism>
<dbReference type="STRING" id="1121324.CLIT_2c02110"/>
<sequence>MGYKICQVCGKFIRTSSDEEMCETCMDRDTMEYSAVKNYLVSHQGASMAEIYTNTRIPLKTIKRFIQDRRIELR</sequence>
<reference evidence="1 2" key="1">
    <citation type="submission" date="2014-03" db="EMBL/GenBank/DDBJ databases">
        <title>Genome sequence of Clostridium litorale W6, DSM 5388.</title>
        <authorList>
            <person name="Poehlein A."/>
            <person name="Jagirdar A."/>
            <person name="Khonsari B."/>
            <person name="Chibani C.M."/>
            <person name="Gutierrez Gutierrez D.A."/>
            <person name="Davydova E."/>
            <person name="Alghaithi H.S."/>
            <person name="Nair K.P."/>
            <person name="Dhamotharan K."/>
            <person name="Chandran L."/>
            <person name="G W."/>
            <person name="Daniel R."/>
        </authorList>
    </citation>
    <scope>NUCLEOTIDE SEQUENCE [LARGE SCALE GENOMIC DNA]</scope>
    <source>
        <strain evidence="1 2">W6</strain>
    </source>
</reference>
<name>A0A069RKH7_PEPLI</name>
<dbReference type="Proteomes" id="UP000027946">
    <property type="component" value="Unassembled WGS sequence"/>
</dbReference>
<dbReference type="eggNOG" id="ENOG503029H">
    <property type="taxonomic scope" value="Bacteria"/>
</dbReference>
<keyword evidence="2" id="KW-1185">Reference proteome</keyword>
<comment type="caution">
    <text evidence="1">The sequence shown here is derived from an EMBL/GenBank/DDBJ whole genome shotgun (WGS) entry which is preliminary data.</text>
</comment>
<gene>
    <name evidence="1" type="ORF">CLIT_2c02110</name>
</gene>
<protein>
    <recommendedName>
        <fullName evidence="3">Flagellar protein</fullName>
    </recommendedName>
</protein>
<evidence type="ECO:0000313" key="1">
    <source>
        <dbReference type="EMBL" id="KDR96605.1"/>
    </source>
</evidence>
<evidence type="ECO:0008006" key="3">
    <source>
        <dbReference type="Google" id="ProtNLM"/>
    </source>
</evidence>
<dbReference type="AlphaFoldDB" id="A0A069RKH7"/>
<dbReference type="OrthoDB" id="1739831at2"/>
<dbReference type="EMBL" id="JJMM01000002">
    <property type="protein sequence ID" value="KDR96605.1"/>
    <property type="molecule type" value="Genomic_DNA"/>
</dbReference>